<dbReference type="PANTHER" id="PTHR10434">
    <property type="entry name" value="1-ACYL-SN-GLYCEROL-3-PHOSPHATE ACYLTRANSFERASE"/>
    <property type="match status" value="1"/>
</dbReference>
<name>A0A2U1B400_9BACT</name>
<sequence>MVNLFPNDSYDTPPGRRTFLSRILFNSRLYFYSKTYYNFYRIGRCAGRGRFDRDRQSYYSGLNVRILESCGARIHLRGLNHLSDTPGPFVIVANHQSSVETAILNAVISPRLDFTFVIKRSLFSVPFFGAAMRAIDAIGVDRVNPREDFKEVMRAGQELLKEGRSVLIFPESTRQREFLPERFNTIGLKLAKSAGVRIIPLALKTDFLEPGALIPEFGSLHRSRHIHLEFGEPLDASGNGREAHRQILDFIAERTAHWNLAERRAPCASAGLNGFRPAPVS</sequence>
<dbReference type="RefSeq" id="WP_165832884.1">
    <property type="nucleotide sequence ID" value="NZ_CABMMC010000061.1"/>
</dbReference>
<keyword evidence="7" id="KW-1185">Reference proteome</keyword>
<evidence type="ECO:0000313" key="5">
    <source>
        <dbReference type="EMBL" id="NMD87964.1"/>
    </source>
</evidence>
<dbReference type="Proteomes" id="UP000245959">
    <property type="component" value="Unassembled WGS sequence"/>
</dbReference>
<accession>A0A2U1B400</accession>
<dbReference type="EMBL" id="QEKH01000009">
    <property type="protein sequence ID" value="PVY43321.1"/>
    <property type="molecule type" value="Genomic_DNA"/>
</dbReference>
<evidence type="ECO:0000313" key="8">
    <source>
        <dbReference type="Proteomes" id="UP000576225"/>
    </source>
</evidence>
<protein>
    <submittedName>
        <fullName evidence="6">1-acyl-sn-glycerol-3-phosphate acyltransferase</fullName>
    </submittedName>
</protein>
<keyword evidence="2 6" id="KW-0808">Transferase</keyword>
<dbReference type="AlphaFoldDB" id="A0A2U1B400"/>
<comment type="pathway">
    <text evidence="1">Lipid metabolism.</text>
</comment>
<evidence type="ECO:0000313" key="6">
    <source>
        <dbReference type="EMBL" id="PVY43321.1"/>
    </source>
</evidence>
<comment type="caution">
    <text evidence="6">The sequence shown here is derived from an EMBL/GenBank/DDBJ whole genome shotgun (WGS) entry which is preliminary data.</text>
</comment>
<dbReference type="Proteomes" id="UP000576225">
    <property type="component" value="Unassembled WGS sequence"/>
</dbReference>
<reference evidence="5 8" key="2">
    <citation type="submission" date="2020-04" db="EMBL/GenBank/DDBJ databases">
        <authorList>
            <person name="Hitch T.C.A."/>
            <person name="Wylensek D."/>
            <person name="Clavel T."/>
        </authorList>
    </citation>
    <scope>NUCLEOTIDE SEQUENCE [LARGE SCALE GENOMIC DNA]</scope>
    <source>
        <strain evidence="5 8">COR2-253-APC-1A</strain>
    </source>
</reference>
<proteinExistence type="predicted"/>
<dbReference type="Pfam" id="PF01553">
    <property type="entry name" value="Acyltransferase"/>
    <property type="match status" value="1"/>
</dbReference>
<dbReference type="GO" id="GO:0003841">
    <property type="term" value="F:1-acylglycerol-3-phosphate O-acyltransferase activity"/>
    <property type="evidence" value="ECO:0007669"/>
    <property type="project" value="TreeGrafter"/>
</dbReference>
<gene>
    <name evidence="6" type="ORF">C8D82_1096</name>
    <name evidence="5" type="ORF">HF882_15355</name>
</gene>
<organism evidence="6 7">
    <name type="scientific">Victivallis vadensis</name>
    <dbReference type="NCBI Taxonomy" id="172901"/>
    <lineage>
        <taxon>Bacteria</taxon>
        <taxon>Pseudomonadati</taxon>
        <taxon>Lentisphaerota</taxon>
        <taxon>Lentisphaeria</taxon>
        <taxon>Victivallales</taxon>
        <taxon>Victivallaceae</taxon>
        <taxon>Victivallis</taxon>
    </lineage>
</organism>
<feature type="domain" description="Phospholipid/glycerol acyltransferase" evidence="4">
    <location>
        <begin position="89"/>
        <end position="206"/>
    </location>
</feature>
<dbReference type="InterPro" id="IPR002123">
    <property type="entry name" value="Plipid/glycerol_acylTrfase"/>
</dbReference>
<evidence type="ECO:0000259" key="4">
    <source>
        <dbReference type="SMART" id="SM00563"/>
    </source>
</evidence>
<keyword evidence="3 6" id="KW-0012">Acyltransferase</keyword>
<dbReference type="SMART" id="SM00563">
    <property type="entry name" value="PlsC"/>
    <property type="match status" value="1"/>
</dbReference>
<dbReference type="SUPFAM" id="SSF69593">
    <property type="entry name" value="Glycerol-3-phosphate (1)-acyltransferase"/>
    <property type="match status" value="1"/>
</dbReference>
<dbReference type="GeneID" id="78294812"/>
<reference evidence="6 7" key="1">
    <citation type="submission" date="2018-04" db="EMBL/GenBank/DDBJ databases">
        <title>Genomic Encyclopedia of Type Strains, Phase IV (KMG-IV): sequencing the most valuable type-strain genomes for metagenomic binning, comparative biology and taxonomic classification.</title>
        <authorList>
            <person name="Goeker M."/>
        </authorList>
    </citation>
    <scope>NUCLEOTIDE SEQUENCE [LARGE SCALE GENOMIC DNA]</scope>
    <source>
        <strain evidence="6 7">DSM 14823</strain>
    </source>
</reference>
<evidence type="ECO:0000313" key="7">
    <source>
        <dbReference type="Proteomes" id="UP000245959"/>
    </source>
</evidence>
<dbReference type="PANTHER" id="PTHR10434:SF40">
    <property type="entry name" value="1-ACYL-SN-GLYCEROL-3-PHOSPHATE ACYLTRANSFERASE"/>
    <property type="match status" value="1"/>
</dbReference>
<evidence type="ECO:0000256" key="2">
    <source>
        <dbReference type="ARBA" id="ARBA00022679"/>
    </source>
</evidence>
<dbReference type="CDD" id="cd07989">
    <property type="entry name" value="LPLAT_AGPAT-like"/>
    <property type="match status" value="1"/>
</dbReference>
<dbReference type="EMBL" id="JABAEW010000034">
    <property type="protein sequence ID" value="NMD87964.1"/>
    <property type="molecule type" value="Genomic_DNA"/>
</dbReference>
<evidence type="ECO:0000256" key="3">
    <source>
        <dbReference type="ARBA" id="ARBA00023315"/>
    </source>
</evidence>
<dbReference type="GO" id="GO:0006654">
    <property type="term" value="P:phosphatidic acid biosynthetic process"/>
    <property type="evidence" value="ECO:0007669"/>
    <property type="project" value="TreeGrafter"/>
</dbReference>
<evidence type="ECO:0000256" key="1">
    <source>
        <dbReference type="ARBA" id="ARBA00005189"/>
    </source>
</evidence>